<evidence type="ECO:0000256" key="1">
    <source>
        <dbReference type="SAM" id="MobiDB-lite"/>
    </source>
</evidence>
<proteinExistence type="predicted"/>
<protein>
    <submittedName>
        <fullName evidence="2">Uncharacterized protein</fullName>
    </submittedName>
</protein>
<organism evidence="2">
    <name type="scientific">Haptolina ericina</name>
    <dbReference type="NCBI Taxonomy" id="156174"/>
    <lineage>
        <taxon>Eukaryota</taxon>
        <taxon>Haptista</taxon>
        <taxon>Haptophyta</taxon>
        <taxon>Prymnesiophyceae</taxon>
        <taxon>Prymnesiales</taxon>
        <taxon>Prymnesiaceae</taxon>
        <taxon>Haptolina</taxon>
    </lineage>
</organism>
<evidence type="ECO:0000313" key="2">
    <source>
        <dbReference type="EMBL" id="CAE0117234.1"/>
    </source>
</evidence>
<sequence>MPEQPPFQKPLHESQQIAFAPHTPFESPKITSYGRKFGTSSCHFNQTGLPKRFTNSMYMTSSKTIGGWCLDEKGNPPPKSVPPGYSGLCTNATSTFYPVQKYYK</sequence>
<reference evidence="2" key="1">
    <citation type="submission" date="2021-01" db="EMBL/GenBank/DDBJ databases">
        <authorList>
            <person name="Corre E."/>
            <person name="Pelletier E."/>
            <person name="Niang G."/>
            <person name="Scheremetjew M."/>
            <person name="Finn R."/>
            <person name="Kale V."/>
            <person name="Holt S."/>
            <person name="Cochrane G."/>
            <person name="Meng A."/>
            <person name="Brown T."/>
            <person name="Cohen L."/>
        </authorList>
    </citation>
    <scope>NUCLEOTIDE SEQUENCE</scope>
    <source>
        <strain evidence="2">CCMP281</strain>
    </source>
</reference>
<accession>A0A7S3AW52</accession>
<dbReference type="EMBL" id="HBHX01032211">
    <property type="protein sequence ID" value="CAE0117234.1"/>
    <property type="molecule type" value="Transcribed_RNA"/>
</dbReference>
<gene>
    <name evidence="2" type="ORF">HERI1096_LOCUS17933</name>
</gene>
<name>A0A7S3AW52_9EUKA</name>
<feature type="region of interest" description="Disordered" evidence="1">
    <location>
        <begin position="1"/>
        <end position="20"/>
    </location>
</feature>
<dbReference type="AlphaFoldDB" id="A0A7S3AW52"/>